<name>A0A317EG77_9PROT</name>
<dbReference type="Pfam" id="PF05071">
    <property type="entry name" value="NDUFA12"/>
    <property type="match status" value="1"/>
</dbReference>
<reference evidence="2 3" key="1">
    <citation type="submission" date="2018-05" db="EMBL/GenBank/DDBJ databases">
        <title>Zavarzinia sp. HR-AS.</title>
        <authorList>
            <person name="Lee Y."/>
            <person name="Jeon C.O."/>
        </authorList>
    </citation>
    <scope>NUCLEOTIDE SEQUENCE [LARGE SCALE GENOMIC DNA]</scope>
    <source>
        <strain evidence="2 3">HR-AS</strain>
    </source>
</reference>
<evidence type="ECO:0000313" key="3">
    <source>
        <dbReference type="Proteomes" id="UP000245461"/>
    </source>
</evidence>
<comment type="caution">
    <text evidence="2">The sequence shown here is derived from an EMBL/GenBank/DDBJ whole genome shotgun (WGS) entry which is preliminary data.</text>
</comment>
<dbReference type="RefSeq" id="WP_109902044.1">
    <property type="nucleotide sequence ID" value="NZ_QGLE01000001.1"/>
</dbReference>
<dbReference type="NCBIfam" id="NF006040">
    <property type="entry name" value="PRK08183.1"/>
    <property type="match status" value="1"/>
</dbReference>
<dbReference type="PANTHER" id="PTHR12910">
    <property type="entry name" value="NADH-UBIQUINONE OXIDOREDUCTASE SUBUNIT B17.2"/>
    <property type="match status" value="1"/>
</dbReference>
<dbReference type="GO" id="GO:0006979">
    <property type="term" value="P:response to oxidative stress"/>
    <property type="evidence" value="ECO:0007669"/>
    <property type="project" value="TreeGrafter"/>
</dbReference>
<dbReference type="AlphaFoldDB" id="A0A317EG77"/>
<keyword evidence="3" id="KW-1185">Reference proteome</keyword>
<evidence type="ECO:0000313" key="2">
    <source>
        <dbReference type="EMBL" id="PWR25751.1"/>
    </source>
</evidence>
<dbReference type="Proteomes" id="UP000245461">
    <property type="component" value="Unassembled WGS sequence"/>
</dbReference>
<proteinExistence type="predicted"/>
<evidence type="ECO:0000256" key="1">
    <source>
        <dbReference type="SAM" id="MobiDB-lite"/>
    </source>
</evidence>
<dbReference type="EMBL" id="QGLE01000001">
    <property type="protein sequence ID" value="PWR25751.1"/>
    <property type="molecule type" value="Genomic_DNA"/>
</dbReference>
<dbReference type="PANTHER" id="PTHR12910:SF2">
    <property type="entry name" value="NADH DEHYDROGENASE [UBIQUINONE] 1 ALPHA SUBCOMPLEX SUBUNIT 12"/>
    <property type="match status" value="1"/>
</dbReference>
<organism evidence="2 3">
    <name type="scientific">Zavarzinia aquatilis</name>
    <dbReference type="NCBI Taxonomy" id="2211142"/>
    <lineage>
        <taxon>Bacteria</taxon>
        <taxon>Pseudomonadati</taxon>
        <taxon>Pseudomonadota</taxon>
        <taxon>Alphaproteobacteria</taxon>
        <taxon>Rhodospirillales</taxon>
        <taxon>Zavarziniaceae</taxon>
        <taxon>Zavarzinia</taxon>
    </lineage>
</organism>
<gene>
    <name evidence="2" type="ORF">DKG74_01975</name>
</gene>
<keyword evidence="2" id="KW-0830">Ubiquinone</keyword>
<sequence>MNFLLRALTWWHDSTLGTALFTSRKGEQVGKDEQGNRYYRERGGDRRWVMYNGEIEATRIPPEWHAWLHGLSDAPPSEKPLPTKAWEKPHHPNLTGTAAAYHPPGSLVSEGQRARAVGDYEPWTPA</sequence>
<dbReference type="InterPro" id="IPR007763">
    <property type="entry name" value="NDUFA12"/>
</dbReference>
<accession>A0A317EG77</accession>
<protein>
    <submittedName>
        <fullName evidence="2">NADH:ubiquinone oxidoreductase subunit NDUFA12</fullName>
    </submittedName>
</protein>
<dbReference type="GO" id="GO:0045271">
    <property type="term" value="C:respiratory chain complex I"/>
    <property type="evidence" value="ECO:0007669"/>
    <property type="project" value="InterPro"/>
</dbReference>
<dbReference type="OrthoDB" id="9795340at2"/>
<feature type="region of interest" description="Disordered" evidence="1">
    <location>
        <begin position="71"/>
        <end position="126"/>
    </location>
</feature>